<gene>
    <name evidence="1" type="ORF">Gocc_0499</name>
</gene>
<accession>A0A7M2Z1B7</accession>
<dbReference type="RefSeq" id="WP_114794933.1">
    <property type="nucleotide sequence ID" value="NZ_QQZY01000001.1"/>
</dbReference>
<comment type="caution">
    <text evidence="1">The sequence shown here is derived from an EMBL/GenBank/DDBJ whole genome shotgun (WGS) entry which is preliminary data.</text>
</comment>
<protein>
    <recommendedName>
        <fullName evidence="3">DUF1059 domain-containing protein</fullName>
    </recommendedName>
</protein>
<dbReference type="Proteomes" id="UP000254134">
    <property type="component" value="Unassembled WGS sequence"/>
</dbReference>
<keyword evidence="2" id="KW-1185">Reference proteome</keyword>
<proteinExistence type="predicted"/>
<dbReference type="OrthoDB" id="5244574at2"/>
<name>A0A7M2Z1B7_9ACTN</name>
<sequence length="52" mass="5830">MPKLVNCECGEIIRGEDDDELVENVTAHVDRHHPDLVGKLTRDDVLAMAEET</sequence>
<organism evidence="1 2">
    <name type="scientific">Gaiella occulta</name>
    <dbReference type="NCBI Taxonomy" id="1002870"/>
    <lineage>
        <taxon>Bacteria</taxon>
        <taxon>Bacillati</taxon>
        <taxon>Actinomycetota</taxon>
        <taxon>Thermoleophilia</taxon>
        <taxon>Gaiellales</taxon>
        <taxon>Gaiellaceae</taxon>
        <taxon>Gaiella</taxon>
    </lineage>
</organism>
<evidence type="ECO:0008006" key="3">
    <source>
        <dbReference type="Google" id="ProtNLM"/>
    </source>
</evidence>
<evidence type="ECO:0000313" key="2">
    <source>
        <dbReference type="Proteomes" id="UP000254134"/>
    </source>
</evidence>
<dbReference type="EMBL" id="QQZY01000001">
    <property type="protein sequence ID" value="RDI76080.1"/>
    <property type="molecule type" value="Genomic_DNA"/>
</dbReference>
<dbReference type="AlphaFoldDB" id="A0A7M2Z1B7"/>
<reference evidence="1 2" key="1">
    <citation type="submission" date="2018-07" db="EMBL/GenBank/DDBJ databases">
        <title>High-quality-draft genome sequence of Gaiella occulta.</title>
        <authorList>
            <person name="Severino R."/>
            <person name="Froufe H.J.C."/>
            <person name="Rainey F.A."/>
            <person name="Barroso C."/>
            <person name="Albuquerque L."/>
            <person name="Lobo-Da-Cunha A."/>
            <person name="Da Costa M.S."/>
            <person name="Egas C."/>
        </authorList>
    </citation>
    <scope>NUCLEOTIDE SEQUENCE [LARGE SCALE GENOMIC DNA]</scope>
    <source>
        <strain evidence="1 2">F2-233</strain>
    </source>
</reference>
<evidence type="ECO:0000313" key="1">
    <source>
        <dbReference type="EMBL" id="RDI76080.1"/>
    </source>
</evidence>
<reference evidence="2" key="2">
    <citation type="journal article" date="2019" name="MicrobiologyOpen">
        <title>High-quality draft genome sequence of Gaiella occulta isolated from a 150 meter deep mineral water borehole and comparison with the genome sequences of other deep-branching lineages of the phylum Actinobacteria.</title>
        <authorList>
            <person name="Severino R."/>
            <person name="Froufe H.J.C."/>
            <person name="Barroso C."/>
            <person name="Albuquerque L."/>
            <person name="Lobo-da-Cunha A."/>
            <person name="da Costa M.S."/>
            <person name="Egas C."/>
        </authorList>
    </citation>
    <scope>NUCLEOTIDE SEQUENCE [LARGE SCALE GENOMIC DNA]</scope>
    <source>
        <strain evidence="2">F2-233</strain>
    </source>
</reference>